<evidence type="ECO:0000313" key="3">
    <source>
        <dbReference type="EMBL" id="SDK06431.1"/>
    </source>
</evidence>
<dbReference type="AlphaFoldDB" id="A0A1G8YUF2"/>
<dbReference type="EMBL" id="JAGGKN010000006">
    <property type="protein sequence ID" value="MBP1952891.1"/>
    <property type="molecule type" value="Genomic_DNA"/>
</dbReference>
<dbReference type="RefSeq" id="WP_092596646.1">
    <property type="nucleotide sequence ID" value="NZ_BMCN01000004.1"/>
</dbReference>
<dbReference type="Proteomes" id="UP001519348">
    <property type="component" value="Unassembled WGS sequence"/>
</dbReference>
<gene>
    <name evidence="2" type="ORF">J2Z27_001972</name>
    <name evidence="3" type="ORF">SAMN05216187_104211</name>
</gene>
<accession>A0A1G8YUF2</accession>
<keyword evidence="5" id="KW-1185">Reference proteome</keyword>
<dbReference type="EMBL" id="FNFI01000004">
    <property type="protein sequence ID" value="SDK06431.1"/>
    <property type="molecule type" value="Genomic_DNA"/>
</dbReference>
<dbReference type="OrthoDB" id="2417611at2"/>
<feature type="transmembrane region" description="Helical" evidence="1">
    <location>
        <begin position="6"/>
        <end position="30"/>
    </location>
</feature>
<evidence type="ECO:0000313" key="5">
    <source>
        <dbReference type="Proteomes" id="UP001519348"/>
    </source>
</evidence>
<feature type="transmembrane region" description="Helical" evidence="1">
    <location>
        <begin position="51"/>
        <end position="72"/>
    </location>
</feature>
<organism evidence="3 4">
    <name type="scientific">Jeotgalicoccus aerolatus</name>
    <dbReference type="NCBI Taxonomy" id="709510"/>
    <lineage>
        <taxon>Bacteria</taxon>
        <taxon>Bacillati</taxon>
        <taxon>Bacillota</taxon>
        <taxon>Bacilli</taxon>
        <taxon>Bacillales</taxon>
        <taxon>Staphylococcaceae</taxon>
        <taxon>Jeotgalicoccus</taxon>
    </lineage>
</organism>
<evidence type="ECO:0000313" key="4">
    <source>
        <dbReference type="Proteomes" id="UP000242700"/>
    </source>
</evidence>
<evidence type="ECO:0000313" key="2">
    <source>
        <dbReference type="EMBL" id="MBP1952891.1"/>
    </source>
</evidence>
<protein>
    <submittedName>
        <fullName evidence="3">Uncharacterized protein</fullName>
    </submittedName>
</protein>
<keyword evidence="1" id="KW-1133">Transmembrane helix</keyword>
<proteinExistence type="predicted"/>
<sequence>MIMPVWLMWLIPPAVFMVIPLKMLIDWFAIYLPLDKKYNRKELTVKTSWKIWLTDIGLHLAAVAILYASLYIDPLFRSNPASFDEVKEISNGTPDWIVAFFEGLIANPFDSIYSMIFILIVFIVIILIQFKLTQKIYIKCGLDPKQVAKSSIISTLLMAPWIIIIPTSLFSSII</sequence>
<feature type="transmembrane region" description="Helical" evidence="1">
    <location>
        <begin position="112"/>
        <end position="130"/>
    </location>
</feature>
<reference evidence="3" key="1">
    <citation type="submission" date="2016-10" db="EMBL/GenBank/DDBJ databases">
        <authorList>
            <person name="de Groot N.N."/>
        </authorList>
    </citation>
    <scope>NUCLEOTIDE SEQUENCE [LARGE SCALE GENOMIC DNA]</scope>
    <source>
        <strain evidence="3">CGMCC 1.8911</strain>
    </source>
</reference>
<reference evidence="4" key="2">
    <citation type="submission" date="2016-10" db="EMBL/GenBank/DDBJ databases">
        <authorList>
            <person name="Varghese N."/>
            <person name="Submissions S."/>
        </authorList>
    </citation>
    <scope>NUCLEOTIDE SEQUENCE [LARGE SCALE GENOMIC DNA]</scope>
    <source>
        <strain evidence="4">CGMCC 1.8911</strain>
    </source>
</reference>
<reference evidence="2 5" key="3">
    <citation type="submission" date="2021-03" db="EMBL/GenBank/DDBJ databases">
        <title>Genomic Encyclopedia of Type Strains, Phase IV (KMG-IV): sequencing the most valuable type-strain genomes for metagenomic binning, comparative biology and taxonomic classification.</title>
        <authorList>
            <person name="Goeker M."/>
        </authorList>
    </citation>
    <scope>NUCLEOTIDE SEQUENCE [LARGE SCALE GENOMIC DNA]</scope>
    <source>
        <strain evidence="2 5">DSM 22420</strain>
    </source>
</reference>
<keyword evidence="1" id="KW-0472">Membrane</keyword>
<evidence type="ECO:0000256" key="1">
    <source>
        <dbReference type="SAM" id="Phobius"/>
    </source>
</evidence>
<keyword evidence="1" id="KW-0812">Transmembrane</keyword>
<name>A0A1G8YUF2_9STAP</name>
<dbReference type="Proteomes" id="UP000242700">
    <property type="component" value="Unassembled WGS sequence"/>
</dbReference>
<feature type="transmembrane region" description="Helical" evidence="1">
    <location>
        <begin position="151"/>
        <end position="173"/>
    </location>
</feature>